<sequence length="35" mass="3914">MNVVENGNVIGLMYGILLDGVDIIYTQIPKSNKKY</sequence>
<comment type="caution">
    <text evidence="1">The sequence shown here is derived from an EMBL/GenBank/DDBJ whole genome shotgun (WGS) entry which is preliminary data.</text>
</comment>
<dbReference type="AlphaFoldDB" id="A0A3D9RRD0"/>
<evidence type="ECO:0000313" key="1">
    <source>
        <dbReference type="EMBL" id="REE80044.1"/>
    </source>
</evidence>
<evidence type="ECO:0000313" key="2">
    <source>
        <dbReference type="Proteomes" id="UP000256429"/>
    </source>
</evidence>
<keyword evidence="2" id="KW-1185">Reference proteome</keyword>
<reference evidence="1 2" key="1">
    <citation type="submission" date="2018-08" db="EMBL/GenBank/DDBJ databases">
        <title>Genomic Encyclopedia of Type Strains, Phase III (KMG-III): the genomes of soil and plant-associated and newly described type strains.</title>
        <authorList>
            <person name="Whitman W."/>
        </authorList>
    </citation>
    <scope>NUCLEOTIDE SEQUENCE [LARGE SCALE GENOMIC DNA]</scope>
    <source>
        <strain evidence="1 2">325-5</strain>
    </source>
</reference>
<name>A0A3D9RRD0_9FLAO</name>
<protein>
    <submittedName>
        <fullName evidence="1">Uncharacterized protein</fullName>
    </submittedName>
</protein>
<dbReference type="Proteomes" id="UP000256429">
    <property type="component" value="Unassembled WGS sequence"/>
</dbReference>
<organism evidence="1 2">
    <name type="scientific">Lutibacter oceani</name>
    <dbReference type="NCBI Taxonomy" id="1853311"/>
    <lineage>
        <taxon>Bacteria</taxon>
        <taxon>Pseudomonadati</taxon>
        <taxon>Bacteroidota</taxon>
        <taxon>Flavobacteriia</taxon>
        <taxon>Flavobacteriales</taxon>
        <taxon>Flavobacteriaceae</taxon>
        <taxon>Lutibacter</taxon>
    </lineage>
</organism>
<gene>
    <name evidence="1" type="ORF">BX611_2949</name>
</gene>
<dbReference type="EMBL" id="QTTQ01000012">
    <property type="protein sequence ID" value="REE80044.1"/>
    <property type="molecule type" value="Genomic_DNA"/>
</dbReference>
<accession>A0A3D9RRD0</accession>
<proteinExistence type="predicted"/>